<comment type="caution">
    <text evidence="1">The sequence shown here is derived from an EMBL/GenBank/DDBJ whole genome shotgun (WGS) entry which is preliminary data.</text>
</comment>
<dbReference type="Proteomes" id="UP000242146">
    <property type="component" value="Unassembled WGS sequence"/>
</dbReference>
<accession>A0A1X2GD26</accession>
<evidence type="ECO:0000313" key="1">
    <source>
        <dbReference type="EMBL" id="ORX50972.1"/>
    </source>
</evidence>
<keyword evidence="2" id="KW-1185">Reference proteome</keyword>
<protein>
    <submittedName>
        <fullName evidence="1">Uncharacterized protein</fullName>
    </submittedName>
</protein>
<reference evidence="1 2" key="1">
    <citation type="submission" date="2016-07" db="EMBL/GenBank/DDBJ databases">
        <title>Pervasive Adenine N6-methylation of Active Genes in Fungi.</title>
        <authorList>
            <consortium name="DOE Joint Genome Institute"/>
            <person name="Mondo S.J."/>
            <person name="Dannebaum R.O."/>
            <person name="Kuo R.C."/>
            <person name="Labutti K."/>
            <person name="Haridas S."/>
            <person name="Kuo A."/>
            <person name="Salamov A."/>
            <person name="Ahrendt S.R."/>
            <person name="Lipzen A."/>
            <person name="Sullivan W."/>
            <person name="Andreopoulos W.B."/>
            <person name="Clum A."/>
            <person name="Lindquist E."/>
            <person name="Daum C."/>
            <person name="Ramamoorthy G.K."/>
            <person name="Gryganskyi A."/>
            <person name="Culley D."/>
            <person name="Magnuson J.K."/>
            <person name="James T.Y."/>
            <person name="O'Malley M.A."/>
            <person name="Stajich J.E."/>
            <person name="Spatafora J.W."/>
            <person name="Visel A."/>
            <person name="Grigoriev I.V."/>
        </authorList>
    </citation>
    <scope>NUCLEOTIDE SEQUENCE [LARGE SCALE GENOMIC DNA]</scope>
    <source>
        <strain evidence="1 2">NRRL 3301</strain>
    </source>
</reference>
<organism evidence="1 2">
    <name type="scientific">Hesseltinella vesiculosa</name>
    <dbReference type="NCBI Taxonomy" id="101127"/>
    <lineage>
        <taxon>Eukaryota</taxon>
        <taxon>Fungi</taxon>
        <taxon>Fungi incertae sedis</taxon>
        <taxon>Mucoromycota</taxon>
        <taxon>Mucoromycotina</taxon>
        <taxon>Mucoromycetes</taxon>
        <taxon>Mucorales</taxon>
        <taxon>Cunninghamellaceae</taxon>
        <taxon>Hesseltinella</taxon>
    </lineage>
</organism>
<sequence length="55" mass="6742">MPKRNGRLFPLCYERNEKHVFLKSKRMIPTNQDLLQMHIQIWFIHVTQLCWLSCV</sequence>
<dbReference type="EMBL" id="MCGT01000022">
    <property type="protein sequence ID" value="ORX50972.1"/>
    <property type="molecule type" value="Genomic_DNA"/>
</dbReference>
<gene>
    <name evidence="1" type="ORF">DM01DRAFT_1337583</name>
</gene>
<name>A0A1X2GD26_9FUNG</name>
<evidence type="ECO:0000313" key="2">
    <source>
        <dbReference type="Proteomes" id="UP000242146"/>
    </source>
</evidence>
<proteinExistence type="predicted"/>
<dbReference type="AlphaFoldDB" id="A0A1X2GD26"/>